<gene>
    <name evidence="2" type="primary">ORF154760</name>
</gene>
<feature type="region of interest" description="Disordered" evidence="1">
    <location>
        <begin position="1"/>
        <end position="24"/>
    </location>
</feature>
<reference evidence="2" key="1">
    <citation type="submission" date="2014-12" db="EMBL/GenBank/DDBJ databases">
        <title>Insight into the proteome of Arion vulgaris.</title>
        <authorList>
            <person name="Aradska J."/>
            <person name="Bulat T."/>
            <person name="Smidak R."/>
            <person name="Sarate P."/>
            <person name="Gangsoo J."/>
            <person name="Sialana F."/>
            <person name="Bilban M."/>
            <person name="Lubec G."/>
        </authorList>
    </citation>
    <scope>NUCLEOTIDE SEQUENCE</scope>
    <source>
        <tissue evidence="2">Skin</tissue>
    </source>
</reference>
<evidence type="ECO:0000256" key="1">
    <source>
        <dbReference type="SAM" id="MobiDB-lite"/>
    </source>
</evidence>
<feature type="non-terminal residue" evidence="2">
    <location>
        <position position="50"/>
    </location>
</feature>
<name>A0A0B7B0R3_9EUPU</name>
<feature type="compositionally biased region" description="Polar residues" evidence="1">
    <location>
        <begin position="1"/>
        <end position="11"/>
    </location>
</feature>
<proteinExistence type="predicted"/>
<organism evidence="2">
    <name type="scientific">Arion vulgaris</name>
    <dbReference type="NCBI Taxonomy" id="1028688"/>
    <lineage>
        <taxon>Eukaryota</taxon>
        <taxon>Metazoa</taxon>
        <taxon>Spiralia</taxon>
        <taxon>Lophotrochozoa</taxon>
        <taxon>Mollusca</taxon>
        <taxon>Gastropoda</taxon>
        <taxon>Heterobranchia</taxon>
        <taxon>Euthyneura</taxon>
        <taxon>Panpulmonata</taxon>
        <taxon>Eupulmonata</taxon>
        <taxon>Stylommatophora</taxon>
        <taxon>Helicina</taxon>
        <taxon>Arionoidea</taxon>
        <taxon>Arionidae</taxon>
        <taxon>Arion</taxon>
    </lineage>
</organism>
<dbReference type="AlphaFoldDB" id="A0A0B7B0R3"/>
<feature type="compositionally biased region" description="Basic and acidic residues" evidence="1">
    <location>
        <begin position="12"/>
        <end position="23"/>
    </location>
</feature>
<sequence length="50" mass="5881">MKRISRTSFRLSTKDPDKEKETVHAPTNAPVMRDLQEFLTDAELSEYYHP</sequence>
<accession>A0A0B7B0R3</accession>
<evidence type="ECO:0000313" key="2">
    <source>
        <dbReference type="EMBL" id="CEK86618.1"/>
    </source>
</evidence>
<dbReference type="EMBL" id="HACG01039753">
    <property type="protein sequence ID" value="CEK86618.1"/>
    <property type="molecule type" value="Transcribed_RNA"/>
</dbReference>
<protein>
    <submittedName>
        <fullName evidence="2">Uncharacterized protein</fullName>
    </submittedName>
</protein>